<dbReference type="RefSeq" id="WP_096344592.1">
    <property type="nucleotide sequence ID" value="NZ_NWMW01000003.1"/>
</dbReference>
<dbReference type="Proteomes" id="UP000218366">
    <property type="component" value="Unassembled WGS sequence"/>
</dbReference>
<dbReference type="Pfam" id="PF07043">
    <property type="entry name" value="DUF1328"/>
    <property type="match status" value="1"/>
</dbReference>
<proteinExistence type="inferred from homology"/>
<feature type="transmembrane region" description="Helical" evidence="5">
    <location>
        <begin position="33"/>
        <end position="53"/>
    </location>
</feature>
<evidence type="ECO:0000313" key="6">
    <source>
        <dbReference type="EMBL" id="PCD01849.1"/>
    </source>
</evidence>
<evidence type="ECO:0000256" key="4">
    <source>
        <dbReference type="ARBA" id="ARBA00023136"/>
    </source>
</evidence>
<accession>A0A2A4B237</accession>
<keyword evidence="4 5" id="KW-0472">Membrane</keyword>
<keyword evidence="1 5" id="KW-1003">Cell membrane</keyword>
<sequence length="57" mass="5916">MLKGAALFAIIALVLAVLGFGGIAGFAWDIAQILFWIAVAIAVLLGVLGLTIYKKVT</sequence>
<dbReference type="AlphaFoldDB" id="A0A2A4B237"/>
<dbReference type="InterPro" id="IPR009760">
    <property type="entry name" value="DUF1328"/>
</dbReference>
<dbReference type="EMBL" id="NWMW01000003">
    <property type="protein sequence ID" value="PCD01849.1"/>
    <property type="molecule type" value="Genomic_DNA"/>
</dbReference>
<organism evidence="6 7">
    <name type="scientific">Sphingomonas spermidinifaciens</name>
    <dbReference type="NCBI Taxonomy" id="1141889"/>
    <lineage>
        <taxon>Bacteria</taxon>
        <taxon>Pseudomonadati</taxon>
        <taxon>Pseudomonadota</taxon>
        <taxon>Alphaproteobacteria</taxon>
        <taxon>Sphingomonadales</taxon>
        <taxon>Sphingomonadaceae</taxon>
        <taxon>Sphingomonas</taxon>
    </lineage>
</organism>
<comment type="similarity">
    <text evidence="5">Belongs to the UPF0391 family.</text>
</comment>
<keyword evidence="2 5" id="KW-0812">Transmembrane</keyword>
<comment type="caution">
    <text evidence="6">The sequence shown here is derived from an EMBL/GenBank/DDBJ whole genome shotgun (WGS) entry which is preliminary data.</text>
</comment>
<keyword evidence="3 5" id="KW-1133">Transmembrane helix</keyword>
<name>A0A2A4B237_9SPHN</name>
<evidence type="ECO:0000256" key="1">
    <source>
        <dbReference type="ARBA" id="ARBA00022475"/>
    </source>
</evidence>
<evidence type="ECO:0000256" key="2">
    <source>
        <dbReference type="ARBA" id="ARBA00022692"/>
    </source>
</evidence>
<dbReference type="GO" id="GO:0005886">
    <property type="term" value="C:plasma membrane"/>
    <property type="evidence" value="ECO:0007669"/>
    <property type="project" value="UniProtKB-UniRule"/>
</dbReference>
<evidence type="ECO:0000256" key="3">
    <source>
        <dbReference type="ARBA" id="ARBA00022989"/>
    </source>
</evidence>
<feature type="transmembrane region" description="Helical" evidence="5">
    <location>
        <begin position="7"/>
        <end position="27"/>
    </location>
</feature>
<evidence type="ECO:0000313" key="7">
    <source>
        <dbReference type="Proteomes" id="UP000218366"/>
    </source>
</evidence>
<dbReference type="HAMAP" id="MF_01361">
    <property type="entry name" value="UPF0391"/>
    <property type="match status" value="1"/>
</dbReference>
<protein>
    <recommendedName>
        <fullName evidence="5">UPF0391 membrane protein COC42_16945</fullName>
    </recommendedName>
</protein>
<reference evidence="6 7" key="1">
    <citation type="submission" date="2017-09" db="EMBL/GenBank/DDBJ databases">
        <title>Sphingomonas spermidinifaciens 9NM-10, whole genome shotgun sequence.</title>
        <authorList>
            <person name="Feng G."/>
            <person name="Zhu H."/>
        </authorList>
    </citation>
    <scope>NUCLEOTIDE SEQUENCE [LARGE SCALE GENOMIC DNA]</scope>
    <source>
        <strain evidence="6 7">9NM-10</strain>
    </source>
</reference>
<evidence type="ECO:0000256" key="5">
    <source>
        <dbReference type="HAMAP-Rule" id="MF_01361"/>
    </source>
</evidence>
<comment type="caution">
    <text evidence="5">Lacks conserved residue(s) required for the propagation of feature annotation.</text>
</comment>
<keyword evidence="7" id="KW-1185">Reference proteome</keyword>
<dbReference type="PIRSF" id="PIRSF036466">
    <property type="entry name" value="UCP036466"/>
    <property type="match status" value="1"/>
</dbReference>
<gene>
    <name evidence="6" type="ORF">COC42_16945</name>
</gene>